<accession>A0A9J5YJZ2</accession>
<evidence type="ECO:0000313" key="2">
    <source>
        <dbReference type="Proteomes" id="UP000824120"/>
    </source>
</evidence>
<proteinExistence type="predicted"/>
<dbReference type="EMBL" id="JACXVP010000006">
    <property type="protein sequence ID" value="KAG5599992.1"/>
    <property type="molecule type" value="Genomic_DNA"/>
</dbReference>
<protein>
    <submittedName>
        <fullName evidence="1">Uncharacterized protein</fullName>
    </submittedName>
</protein>
<dbReference type="AlphaFoldDB" id="A0A9J5YJZ2"/>
<sequence length="93" mass="10809">MSFTIMVKKIHYPVLTAYKIHFKHQSSLFRRTLSFPLSVWISFSHFLSSLGDSEDSSSFEIDLWRLGFAPNRPFHPPLLFAISHRSGALIHYL</sequence>
<keyword evidence="2" id="KW-1185">Reference proteome</keyword>
<dbReference type="Proteomes" id="UP000824120">
    <property type="component" value="Chromosome 6"/>
</dbReference>
<gene>
    <name evidence="1" type="ORF">H5410_031362</name>
</gene>
<name>A0A9J5YJZ2_SOLCO</name>
<comment type="caution">
    <text evidence="1">The sequence shown here is derived from an EMBL/GenBank/DDBJ whole genome shotgun (WGS) entry which is preliminary data.</text>
</comment>
<organism evidence="1 2">
    <name type="scientific">Solanum commersonii</name>
    <name type="common">Commerson's wild potato</name>
    <name type="synonym">Commerson's nightshade</name>
    <dbReference type="NCBI Taxonomy" id="4109"/>
    <lineage>
        <taxon>Eukaryota</taxon>
        <taxon>Viridiplantae</taxon>
        <taxon>Streptophyta</taxon>
        <taxon>Embryophyta</taxon>
        <taxon>Tracheophyta</taxon>
        <taxon>Spermatophyta</taxon>
        <taxon>Magnoliopsida</taxon>
        <taxon>eudicotyledons</taxon>
        <taxon>Gunneridae</taxon>
        <taxon>Pentapetalae</taxon>
        <taxon>asterids</taxon>
        <taxon>lamiids</taxon>
        <taxon>Solanales</taxon>
        <taxon>Solanaceae</taxon>
        <taxon>Solanoideae</taxon>
        <taxon>Solaneae</taxon>
        <taxon>Solanum</taxon>
    </lineage>
</organism>
<evidence type="ECO:0000313" key="1">
    <source>
        <dbReference type="EMBL" id="KAG5599992.1"/>
    </source>
</evidence>
<reference evidence="1 2" key="1">
    <citation type="submission" date="2020-09" db="EMBL/GenBank/DDBJ databases">
        <title>De no assembly of potato wild relative species, Solanum commersonii.</title>
        <authorList>
            <person name="Cho K."/>
        </authorList>
    </citation>
    <scope>NUCLEOTIDE SEQUENCE [LARGE SCALE GENOMIC DNA]</scope>
    <source>
        <strain evidence="1">LZ3.2</strain>
        <tissue evidence="1">Leaf</tissue>
    </source>
</reference>